<sequence>MVWLGADEAAWMDKRGVSEKEGNERTEKEMDVLGENKWENGLLLSSGIQLSENLSWCSRTQHNSVERLLPVSVAVIVIADLPIDGYLDADVNIAIAAGLDEAGLDSLVMDAALVVSVSGAPLASGLERRSSSV</sequence>
<accession>A0A9W8JWV9</accession>
<proteinExistence type="predicted"/>
<dbReference type="AlphaFoldDB" id="A0A9W8JWV9"/>
<evidence type="ECO:0000313" key="2">
    <source>
        <dbReference type="Proteomes" id="UP001148786"/>
    </source>
</evidence>
<keyword evidence="2" id="KW-1185">Reference proteome</keyword>
<evidence type="ECO:0000313" key="1">
    <source>
        <dbReference type="EMBL" id="KAJ3505457.1"/>
    </source>
</evidence>
<gene>
    <name evidence="1" type="ORF">NLJ89_g7407</name>
</gene>
<name>A0A9W8JWV9_9AGAR</name>
<dbReference type="Proteomes" id="UP001148786">
    <property type="component" value="Unassembled WGS sequence"/>
</dbReference>
<protein>
    <submittedName>
        <fullName evidence="1">Uncharacterized protein</fullName>
    </submittedName>
</protein>
<reference evidence="1" key="1">
    <citation type="submission" date="2022-07" db="EMBL/GenBank/DDBJ databases">
        <title>Genome Sequence of Agrocybe chaxingu.</title>
        <authorList>
            <person name="Buettner E."/>
        </authorList>
    </citation>
    <scope>NUCLEOTIDE SEQUENCE</scope>
    <source>
        <strain evidence="1">MP-N11</strain>
    </source>
</reference>
<comment type="caution">
    <text evidence="1">The sequence shown here is derived from an EMBL/GenBank/DDBJ whole genome shotgun (WGS) entry which is preliminary data.</text>
</comment>
<organism evidence="1 2">
    <name type="scientific">Agrocybe chaxingu</name>
    <dbReference type="NCBI Taxonomy" id="84603"/>
    <lineage>
        <taxon>Eukaryota</taxon>
        <taxon>Fungi</taxon>
        <taxon>Dikarya</taxon>
        <taxon>Basidiomycota</taxon>
        <taxon>Agaricomycotina</taxon>
        <taxon>Agaricomycetes</taxon>
        <taxon>Agaricomycetidae</taxon>
        <taxon>Agaricales</taxon>
        <taxon>Agaricineae</taxon>
        <taxon>Strophariaceae</taxon>
        <taxon>Agrocybe</taxon>
    </lineage>
</organism>
<dbReference type="EMBL" id="JANKHO010000881">
    <property type="protein sequence ID" value="KAJ3505457.1"/>
    <property type="molecule type" value="Genomic_DNA"/>
</dbReference>